<dbReference type="eggNOG" id="ENOG502SPPK">
    <property type="taxonomic scope" value="Eukaryota"/>
</dbReference>
<reference evidence="4 5" key="2">
    <citation type="journal article" date="2013" name="PLoS Genet.">
        <title>Comparative genome structure, secondary metabolite, and effector coding capacity across Cochliobolus pathogens.</title>
        <authorList>
            <person name="Condon B.J."/>
            <person name="Leng Y."/>
            <person name="Wu D."/>
            <person name="Bushley K.E."/>
            <person name="Ohm R.A."/>
            <person name="Otillar R."/>
            <person name="Martin J."/>
            <person name="Schackwitz W."/>
            <person name="Grimwood J."/>
            <person name="MohdZainudin N."/>
            <person name="Xue C."/>
            <person name="Wang R."/>
            <person name="Manning V.A."/>
            <person name="Dhillon B."/>
            <person name="Tu Z.J."/>
            <person name="Steffenson B.J."/>
            <person name="Salamov A."/>
            <person name="Sun H."/>
            <person name="Lowry S."/>
            <person name="LaButti K."/>
            <person name="Han J."/>
            <person name="Copeland A."/>
            <person name="Lindquist E."/>
            <person name="Barry K."/>
            <person name="Schmutz J."/>
            <person name="Baker S.E."/>
            <person name="Ciuffetti L.M."/>
            <person name="Grigoriev I.V."/>
            <person name="Zhong S."/>
            <person name="Turgeon B.G."/>
        </authorList>
    </citation>
    <scope>NUCLEOTIDE SEQUENCE [LARGE SCALE GENOMIC DNA]</scope>
    <source>
        <strain evidence="5">28A</strain>
    </source>
</reference>
<dbReference type="PANTHER" id="PTHR39614:SF2">
    <property type="entry name" value="INTEGRAL MEMBRANE PROTEIN"/>
    <property type="match status" value="1"/>
</dbReference>
<evidence type="ECO:0000313" key="5">
    <source>
        <dbReference type="Proteomes" id="UP000016935"/>
    </source>
</evidence>
<evidence type="ECO:0000256" key="1">
    <source>
        <dbReference type="SAM" id="MobiDB-lite"/>
    </source>
</evidence>
<dbReference type="Pfam" id="PF20684">
    <property type="entry name" value="Fung_rhodopsin"/>
    <property type="match status" value="1"/>
</dbReference>
<sequence length="388" mass="42549">MAFSHISRLLGRESDYRFSRVTANDHSAGLWITTILSIIYALLVFAVRIGYTKRRAHAIDDVVAALAHIIGLGMWGVLFKSLGNGLGKSYRVLDDAEISQVQKSFFASRILLYIALTLSKGSILILIPTVFSRNTAISYIANGTAAMLAVWCLIGVIATPVVCSTEVIIPKPGIGHCTNFIPWLQVLTVGDIVTEVVIIMLPMVGLYKTFMNFADKATVMLAFSTRIPNIAFSLMYLFAYSEFVNNAYPAIKIVATVSWQSVLLSYNLMSATTPLLKGFTAGLTSSGLSLDYARDPTTGGFTGVQGSFELASIAQSRSRSKSRAPIREAASQAQNAPFQEDPELRAKMTEHKSKQGTKCFHDESASMASHDSRQIMIKQDWEISENYE</sequence>
<keyword evidence="5" id="KW-1185">Reference proteome</keyword>
<dbReference type="GeneID" id="19401703"/>
<dbReference type="Proteomes" id="UP000016935">
    <property type="component" value="Unassembled WGS sequence"/>
</dbReference>
<name>R0K6J3_EXST2</name>
<accession>R0K6J3</accession>
<proteinExistence type="predicted"/>
<dbReference type="AlphaFoldDB" id="R0K6J3"/>
<feature type="domain" description="Rhodopsin" evidence="3">
    <location>
        <begin position="52"/>
        <end position="277"/>
    </location>
</feature>
<feature type="transmembrane region" description="Helical" evidence="2">
    <location>
        <begin position="139"/>
        <end position="162"/>
    </location>
</feature>
<dbReference type="OrthoDB" id="3918601at2759"/>
<dbReference type="EMBL" id="KB908703">
    <property type="protein sequence ID" value="EOA85134.1"/>
    <property type="molecule type" value="Genomic_DNA"/>
</dbReference>
<dbReference type="PANTHER" id="PTHR39614">
    <property type="entry name" value="INTEGRAL MEMBRANE PROTEIN"/>
    <property type="match status" value="1"/>
</dbReference>
<dbReference type="InterPro" id="IPR049326">
    <property type="entry name" value="Rhodopsin_dom_fungi"/>
</dbReference>
<feature type="transmembrane region" description="Helical" evidence="2">
    <location>
        <begin position="28"/>
        <end position="51"/>
    </location>
</feature>
<feature type="compositionally biased region" description="Basic and acidic residues" evidence="1">
    <location>
        <begin position="342"/>
        <end position="364"/>
    </location>
</feature>
<keyword evidence="2" id="KW-1133">Transmembrane helix</keyword>
<evidence type="ECO:0000313" key="4">
    <source>
        <dbReference type="EMBL" id="EOA85134.1"/>
    </source>
</evidence>
<feature type="region of interest" description="Disordered" evidence="1">
    <location>
        <begin position="319"/>
        <end position="373"/>
    </location>
</feature>
<gene>
    <name evidence="4" type="ORF">SETTUDRAFT_179674</name>
</gene>
<feature type="transmembrane region" description="Helical" evidence="2">
    <location>
        <begin position="106"/>
        <end position="127"/>
    </location>
</feature>
<keyword evidence="2" id="KW-0812">Transmembrane</keyword>
<evidence type="ECO:0000259" key="3">
    <source>
        <dbReference type="Pfam" id="PF20684"/>
    </source>
</evidence>
<dbReference type="RefSeq" id="XP_008027602.1">
    <property type="nucleotide sequence ID" value="XM_008029411.1"/>
</dbReference>
<feature type="transmembrane region" description="Helical" evidence="2">
    <location>
        <begin position="182"/>
        <end position="207"/>
    </location>
</feature>
<protein>
    <recommendedName>
        <fullName evidence="3">Rhodopsin domain-containing protein</fullName>
    </recommendedName>
</protein>
<dbReference type="STRING" id="671987.R0K6J3"/>
<feature type="transmembrane region" description="Helical" evidence="2">
    <location>
        <begin position="219"/>
        <end position="238"/>
    </location>
</feature>
<evidence type="ECO:0000256" key="2">
    <source>
        <dbReference type="SAM" id="Phobius"/>
    </source>
</evidence>
<reference evidence="4 5" key="1">
    <citation type="journal article" date="2012" name="PLoS Pathog.">
        <title>Diverse lifestyles and strategies of plant pathogenesis encoded in the genomes of eighteen Dothideomycetes fungi.</title>
        <authorList>
            <person name="Ohm R.A."/>
            <person name="Feau N."/>
            <person name="Henrissat B."/>
            <person name="Schoch C.L."/>
            <person name="Horwitz B.A."/>
            <person name="Barry K.W."/>
            <person name="Condon B.J."/>
            <person name="Copeland A.C."/>
            <person name="Dhillon B."/>
            <person name="Glaser F."/>
            <person name="Hesse C.N."/>
            <person name="Kosti I."/>
            <person name="LaButti K."/>
            <person name="Lindquist E.A."/>
            <person name="Lucas S."/>
            <person name="Salamov A.A."/>
            <person name="Bradshaw R.E."/>
            <person name="Ciuffetti L."/>
            <person name="Hamelin R.C."/>
            <person name="Kema G.H.J."/>
            <person name="Lawrence C."/>
            <person name="Scott J.A."/>
            <person name="Spatafora J.W."/>
            <person name="Turgeon B.G."/>
            <person name="de Wit P.J.G.M."/>
            <person name="Zhong S."/>
            <person name="Goodwin S.B."/>
            <person name="Grigoriev I.V."/>
        </authorList>
    </citation>
    <scope>NUCLEOTIDE SEQUENCE [LARGE SCALE GENOMIC DNA]</scope>
    <source>
        <strain evidence="5">28A</strain>
    </source>
</reference>
<organism evidence="4 5">
    <name type="scientific">Exserohilum turcicum (strain 28A)</name>
    <name type="common">Northern leaf blight fungus</name>
    <name type="synonym">Setosphaeria turcica</name>
    <dbReference type="NCBI Taxonomy" id="671987"/>
    <lineage>
        <taxon>Eukaryota</taxon>
        <taxon>Fungi</taxon>
        <taxon>Dikarya</taxon>
        <taxon>Ascomycota</taxon>
        <taxon>Pezizomycotina</taxon>
        <taxon>Dothideomycetes</taxon>
        <taxon>Pleosporomycetidae</taxon>
        <taxon>Pleosporales</taxon>
        <taxon>Pleosporineae</taxon>
        <taxon>Pleosporaceae</taxon>
        <taxon>Exserohilum</taxon>
    </lineage>
</organism>
<keyword evidence="2" id="KW-0472">Membrane</keyword>
<feature type="transmembrane region" description="Helical" evidence="2">
    <location>
        <begin position="63"/>
        <end position="86"/>
    </location>
</feature>
<dbReference type="HOGENOM" id="CLU_036632_1_0_1"/>